<dbReference type="PANTHER" id="PTHR31793">
    <property type="entry name" value="4-HYDROXYBENZOYL-COA THIOESTERASE FAMILY MEMBER"/>
    <property type="match status" value="1"/>
</dbReference>
<proteinExistence type="predicted"/>
<evidence type="ECO:0000313" key="2">
    <source>
        <dbReference type="Proteomes" id="UP000761534"/>
    </source>
</evidence>
<dbReference type="Gene3D" id="3.10.129.10">
    <property type="entry name" value="Hotdog Thioesterase"/>
    <property type="match status" value="1"/>
</dbReference>
<dbReference type="OrthoDB" id="5538558at2759"/>
<dbReference type="InterPro" id="IPR050563">
    <property type="entry name" value="4-hydroxybenzoyl-CoA_TE"/>
</dbReference>
<dbReference type="GO" id="GO:0047617">
    <property type="term" value="F:fatty acyl-CoA hydrolase activity"/>
    <property type="evidence" value="ECO:0007669"/>
    <property type="project" value="TreeGrafter"/>
</dbReference>
<protein>
    <recommendedName>
        <fullName evidence="3">Thioesterase domain-containing protein</fullName>
    </recommendedName>
</protein>
<accession>A0A642V9B0</accession>
<dbReference type="VEuPathDB" id="FungiDB:TRICI_001445"/>
<dbReference type="SUPFAM" id="SSF54637">
    <property type="entry name" value="Thioesterase/thiol ester dehydrase-isomerase"/>
    <property type="match status" value="1"/>
</dbReference>
<dbReference type="PANTHER" id="PTHR31793:SF39">
    <property type="entry name" value="THIOESTERASE_THIOL ESTER DEHYDRASE-ISOMERASE"/>
    <property type="match status" value="1"/>
</dbReference>
<dbReference type="CDD" id="cd00586">
    <property type="entry name" value="4HBT"/>
    <property type="match status" value="1"/>
</dbReference>
<dbReference type="AlphaFoldDB" id="A0A642V9B0"/>
<evidence type="ECO:0008006" key="3">
    <source>
        <dbReference type="Google" id="ProtNLM"/>
    </source>
</evidence>
<evidence type="ECO:0000313" key="1">
    <source>
        <dbReference type="EMBL" id="KAA8916401.1"/>
    </source>
</evidence>
<keyword evidence="2" id="KW-1185">Reference proteome</keyword>
<sequence length="185" mass="21005">MFLRSIRPGAARRLYSTARSTPEFIQTLIKSEGGGYKLEHGGLIDFPVNWGDMDVFAHVNNVKYLKWFESARVNMFSKLAEDYKGNVEVEKFMSSEGVGPIIRSVNLAWRYPIKFPDTVTVLHKVDRIESDRFFLKGIVISHEAQKVAARIDECVVTVDYHKGGIKAEIPQPVRKALEDRMDGNS</sequence>
<gene>
    <name evidence="1" type="ORF">TRICI_001445</name>
</gene>
<organism evidence="1 2">
    <name type="scientific">Trichomonascus ciferrii</name>
    <dbReference type="NCBI Taxonomy" id="44093"/>
    <lineage>
        <taxon>Eukaryota</taxon>
        <taxon>Fungi</taxon>
        <taxon>Dikarya</taxon>
        <taxon>Ascomycota</taxon>
        <taxon>Saccharomycotina</taxon>
        <taxon>Dipodascomycetes</taxon>
        <taxon>Dipodascales</taxon>
        <taxon>Trichomonascaceae</taxon>
        <taxon>Trichomonascus</taxon>
        <taxon>Trichomonascus ciferrii complex</taxon>
    </lineage>
</organism>
<dbReference type="InterPro" id="IPR029069">
    <property type="entry name" value="HotDog_dom_sf"/>
</dbReference>
<comment type="caution">
    <text evidence="1">The sequence shown here is derived from an EMBL/GenBank/DDBJ whole genome shotgun (WGS) entry which is preliminary data.</text>
</comment>
<dbReference type="Pfam" id="PF13279">
    <property type="entry name" value="4HBT_2"/>
    <property type="match status" value="1"/>
</dbReference>
<dbReference type="EMBL" id="SWFS01000101">
    <property type="protein sequence ID" value="KAA8916401.1"/>
    <property type="molecule type" value="Genomic_DNA"/>
</dbReference>
<reference evidence="1" key="1">
    <citation type="journal article" date="2019" name="G3 (Bethesda)">
        <title>Genome Assemblies of Two Rare Opportunistic Yeast Pathogens: Diutina rugosa (syn. Candida rugosa) and Trichomonascus ciferrii (syn. Candida ciferrii).</title>
        <authorList>
            <person name="Mixao V."/>
            <person name="Saus E."/>
            <person name="Hansen A.P."/>
            <person name="Lass-Florl C."/>
            <person name="Gabaldon T."/>
        </authorList>
    </citation>
    <scope>NUCLEOTIDE SEQUENCE</scope>
    <source>
        <strain evidence="1">CBS 4856</strain>
    </source>
</reference>
<name>A0A642V9B0_9ASCO</name>
<dbReference type="Proteomes" id="UP000761534">
    <property type="component" value="Unassembled WGS sequence"/>
</dbReference>